<sequence>MKSKVVLKKQADYDLNAIECFIRDSVDRLFPDASPFKPGDRVLLKPNLLRSATPEQCVTTHPVILEAMCRVLKDFGVRSITISDSPAMGSLNFVARQAGYEPLVKTYGAQITPLSRPTDFESLEKIPHLKIAGCLDDYDHVVNLPKVKSHRQMTVTLSIKNLFGLVIGKRKPVLHCLVQNDKVKFGRMLVEIAQKVNPTLTVVDGVQAMQGNGPMNGTPFPLGVVCAGRDQTAVDRVMTEILPVPLERMYVLTAAEQLKFGQADMAQIQLVGETDLQLLRAEDFKLADRPLDISFNPLRLAKSCFKQFVELAFKERWAKSGPA</sequence>
<evidence type="ECO:0000313" key="2">
    <source>
        <dbReference type="EMBL" id="QPJ65246.1"/>
    </source>
</evidence>
<proteinExistence type="predicted"/>
<dbReference type="AlphaFoldDB" id="A0A7T0C2F0"/>
<dbReference type="Pfam" id="PF04015">
    <property type="entry name" value="DUF362"/>
    <property type="match status" value="1"/>
</dbReference>
<protein>
    <submittedName>
        <fullName evidence="2">DUF362 domain-containing protein</fullName>
    </submittedName>
</protein>
<name>A0A7T0C2F0_9BACT</name>
<organism evidence="2 3">
    <name type="scientific">Candidatus Nitrohelix vancouverensis</name>
    <dbReference type="NCBI Taxonomy" id="2705534"/>
    <lineage>
        <taxon>Bacteria</taxon>
        <taxon>Pseudomonadati</taxon>
        <taxon>Nitrospinota/Tectimicrobiota group</taxon>
        <taxon>Nitrospinota</taxon>
        <taxon>Nitrospinia</taxon>
        <taxon>Nitrospinales</taxon>
        <taxon>Nitrospinaceae</taxon>
        <taxon>Candidatus Nitrohelix</taxon>
    </lineage>
</organism>
<evidence type="ECO:0000259" key="1">
    <source>
        <dbReference type="Pfam" id="PF04015"/>
    </source>
</evidence>
<dbReference type="EMBL" id="CP048620">
    <property type="protein sequence ID" value="QPJ65246.1"/>
    <property type="molecule type" value="Genomic_DNA"/>
</dbReference>
<dbReference type="Proteomes" id="UP000594464">
    <property type="component" value="Chromosome"/>
</dbReference>
<reference evidence="3" key="1">
    <citation type="submission" date="2020-02" db="EMBL/GenBank/DDBJ databases">
        <title>Genomic and physiological characterization of two novel Nitrospinaceae genera.</title>
        <authorList>
            <person name="Mueller A.J."/>
            <person name="Jung M.-Y."/>
            <person name="Strachan C.R."/>
            <person name="Herbold C.W."/>
            <person name="Kirkegaard R.H."/>
            <person name="Daims H."/>
        </authorList>
    </citation>
    <scope>NUCLEOTIDE SEQUENCE [LARGE SCALE GENOMIC DNA]</scope>
</reference>
<gene>
    <name evidence="2" type="ORF">G3M78_07530</name>
</gene>
<accession>A0A7T0C2F0</accession>
<evidence type="ECO:0000313" key="3">
    <source>
        <dbReference type="Proteomes" id="UP000594464"/>
    </source>
</evidence>
<feature type="domain" description="DUF362" evidence="1">
    <location>
        <begin position="42"/>
        <end position="239"/>
    </location>
</feature>
<dbReference type="InterPro" id="IPR007160">
    <property type="entry name" value="DUF362"/>
</dbReference>
<dbReference type="KEGG" id="nva:G3M78_07530"/>